<proteinExistence type="predicted"/>
<evidence type="ECO:0000313" key="1">
    <source>
        <dbReference type="EMBL" id="NME72267.1"/>
    </source>
</evidence>
<reference evidence="1 2" key="1">
    <citation type="submission" date="2020-04" db="EMBL/GenBank/DDBJ databases">
        <title>Flammeovirga sp. SR4, a novel species isolated from seawater.</title>
        <authorList>
            <person name="Wang X."/>
        </authorList>
    </citation>
    <scope>NUCLEOTIDE SEQUENCE [LARGE SCALE GENOMIC DNA]</scope>
    <source>
        <strain evidence="1 2">ATCC 23126</strain>
    </source>
</reference>
<name>A0A7X9XCX6_9BACT</name>
<dbReference type="AlphaFoldDB" id="A0A7X9XCX6"/>
<sequence length="119" mass="14000">MRIITPFTVFVILSIFAMGFHLSPLVAGTETETVISTKNNTPEEVVLKINKRLRDNHQRHLHCVYKNGDILIENKTEVLYTVTYNKDYKYSTGFDRHHNLKYLYITHGTKIVEYHQFVK</sequence>
<comment type="caution">
    <text evidence="1">The sequence shown here is derived from an EMBL/GenBank/DDBJ whole genome shotgun (WGS) entry which is preliminary data.</text>
</comment>
<dbReference type="Proteomes" id="UP000576082">
    <property type="component" value="Unassembled WGS sequence"/>
</dbReference>
<evidence type="ECO:0000313" key="2">
    <source>
        <dbReference type="Proteomes" id="UP000576082"/>
    </source>
</evidence>
<protein>
    <submittedName>
        <fullName evidence="1">Uncharacterized protein</fullName>
    </submittedName>
</protein>
<organism evidence="1 2">
    <name type="scientific">Flammeovirga aprica JL-4</name>
    <dbReference type="NCBI Taxonomy" id="694437"/>
    <lineage>
        <taxon>Bacteria</taxon>
        <taxon>Pseudomonadati</taxon>
        <taxon>Bacteroidota</taxon>
        <taxon>Cytophagia</taxon>
        <taxon>Cytophagales</taxon>
        <taxon>Flammeovirgaceae</taxon>
        <taxon>Flammeovirga</taxon>
    </lineage>
</organism>
<accession>A0A7X9XCX6</accession>
<keyword evidence="2" id="KW-1185">Reference proteome</keyword>
<dbReference type="EMBL" id="JABANE010000147">
    <property type="protein sequence ID" value="NME72267.1"/>
    <property type="molecule type" value="Genomic_DNA"/>
</dbReference>
<dbReference type="RefSeq" id="WP_169660460.1">
    <property type="nucleotide sequence ID" value="NZ_JABANE010000147.1"/>
</dbReference>
<gene>
    <name evidence="1" type="ORF">HHU12_30180</name>
</gene>